<keyword evidence="2" id="KW-0677">Repeat</keyword>
<accession>A0A8S1MYQ3</accession>
<dbReference type="SMART" id="SM00364">
    <property type="entry name" value="LRR_BAC"/>
    <property type="match status" value="5"/>
</dbReference>
<dbReference type="InterPro" id="IPR001611">
    <property type="entry name" value="Leu-rich_rpt"/>
</dbReference>
<organism evidence="5 6">
    <name type="scientific">Paramecium sonneborni</name>
    <dbReference type="NCBI Taxonomy" id="65129"/>
    <lineage>
        <taxon>Eukaryota</taxon>
        <taxon>Sar</taxon>
        <taxon>Alveolata</taxon>
        <taxon>Ciliophora</taxon>
        <taxon>Intramacronucleata</taxon>
        <taxon>Oligohymenophorea</taxon>
        <taxon>Peniculida</taxon>
        <taxon>Parameciidae</taxon>
        <taxon>Paramecium</taxon>
    </lineage>
</organism>
<dbReference type="Proteomes" id="UP000692954">
    <property type="component" value="Unassembled WGS sequence"/>
</dbReference>
<evidence type="ECO:0000256" key="3">
    <source>
        <dbReference type="SAM" id="Coils"/>
    </source>
</evidence>
<dbReference type="AlphaFoldDB" id="A0A8S1MYQ3"/>
<protein>
    <submittedName>
        <fullName evidence="5">Uncharacterized protein</fullName>
    </submittedName>
</protein>
<evidence type="ECO:0000256" key="1">
    <source>
        <dbReference type="ARBA" id="ARBA00022614"/>
    </source>
</evidence>
<dbReference type="InterPro" id="IPR003591">
    <property type="entry name" value="Leu-rich_rpt_typical-subtyp"/>
</dbReference>
<name>A0A8S1MYQ3_9CILI</name>
<keyword evidence="3" id="KW-0175">Coiled coil</keyword>
<dbReference type="SMART" id="SM00365">
    <property type="entry name" value="LRR_SD22"/>
    <property type="match status" value="8"/>
</dbReference>
<evidence type="ECO:0000256" key="2">
    <source>
        <dbReference type="ARBA" id="ARBA00022737"/>
    </source>
</evidence>
<feature type="compositionally biased region" description="Polar residues" evidence="4">
    <location>
        <begin position="656"/>
        <end position="680"/>
    </location>
</feature>
<dbReference type="PROSITE" id="PS51450">
    <property type="entry name" value="LRR"/>
    <property type="match status" value="6"/>
</dbReference>
<dbReference type="Pfam" id="PF13855">
    <property type="entry name" value="LRR_8"/>
    <property type="match status" value="5"/>
</dbReference>
<evidence type="ECO:0000313" key="6">
    <source>
        <dbReference type="Proteomes" id="UP000692954"/>
    </source>
</evidence>
<sequence>MKNRVPLREQKPFAHLQQKQDIKEEKGPANFVVPVQATNKRKSNLLNNKAFVAGIKKAWQTGNLALVHYDLQDFPDEIINIDTINLEGEEWWQKCPLTKLDLTNNNIQEIPIYDTLQDLQVLRLGNNKISRFHFDLTKQFQNLKSLTLQNNQLIEFSCRLDSIVELNLADNKLTAIDNLYFPNLELLDISNNQFSQLPSHLPPLIKKISAIGNKIQIIKQQDLIECKKLEDIQLSKNQIAFIEEGAFNNLIQLKILDLKENKLKYFTQGQLGTNHECLDSIQLSFNQLEVYNCYEGIQNISVLLLNNNKIKELHQEIINLKNLKTLDISNNDLGDLPSQLGFLAQLVRIQLEGNPLKCIRSNIRSAGALQLKKYLQQRTDDAAKLEVQADPKLKQQLYQSNNIWEEYLRNFLHKDELAIRQKNINQIDNCVFRLTNLIIIDFSQNNIEIIPDSIQQLQNLKKVCFNENKITQISLCLFNLRDLVELELRQNKIQFLPSKEQVYLPNLIHLDLGKNQLQKIPNFIPDLLKLRRLLLAYNQIDSIQSLLLKDSIIEVLDISNNSIDQLSDDIYFKMPNLQHLNLQNNNMRTFPTILGFMSLKTLQIDGNPTKLISRQIIDKGTVHILDYLAKKHPLNQIPPKISPIVIDDSVINNQSNMSQESTTKQRQIIQSGKSSTSSQMLVEETRQQRQYEQNKIIQEQTQQQQQYVDVGQLKIELQNLELKIKQLERELNENFSLNKFQIQEKRKFLQSLMLQRSAIIQQINGY</sequence>
<dbReference type="SMART" id="SM00369">
    <property type="entry name" value="LRR_TYP"/>
    <property type="match status" value="12"/>
</dbReference>
<keyword evidence="1" id="KW-0433">Leucine-rich repeat</keyword>
<dbReference type="Pfam" id="PF00560">
    <property type="entry name" value="LRR_1"/>
    <property type="match status" value="2"/>
</dbReference>
<feature type="coiled-coil region" evidence="3">
    <location>
        <begin position="710"/>
        <end position="737"/>
    </location>
</feature>
<dbReference type="InterPro" id="IPR050333">
    <property type="entry name" value="SLRP"/>
</dbReference>
<feature type="region of interest" description="Disordered" evidence="4">
    <location>
        <begin position="1"/>
        <end position="20"/>
    </location>
</feature>
<dbReference type="PANTHER" id="PTHR45712:SF22">
    <property type="entry name" value="INSULIN-LIKE GROWTH FACTOR-BINDING PROTEIN COMPLEX ACID LABILE SUBUNIT"/>
    <property type="match status" value="1"/>
</dbReference>
<evidence type="ECO:0000313" key="5">
    <source>
        <dbReference type="EMBL" id="CAD8080154.1"/>
    </source>
</evidence>
<dbReference type="EMBL" id="CAJJDN010000040">
    <property type="protein sequence ID" value="CAD8080154.1"/>
    <property type="molecule type" value="Genomic_DNA"/>
</dbReference>
<gene>
    <name evidence="5" type="ORF">PSON_ATCC_30995.1.T0400095</name>
</gene>
<evidence type="ECO:0000256" key="4">
    <source>
        <dbReference type="SAM" id="MobiDB-lite"/>
    </source>
</evidence>
<dbReference type="OrthoDB" id="427790at2759"/>
<feature type="region of interest" description="Disordered" evidence="4">
    <location>
        <begin position="656"/>
        <end position="685"/>
    </location>
</feature>
<comment type="caution">
    <text evidence="5">The sequence shown here is derived from an EMBL/GenBank/DDBJ whole genome shotgun (WGS) entry which is preliminary data.</text>
</comment>
<keyword evidence="6" id="KW-1185">Reference proteome</keyword>
<reference evidence="5" key="1">
    <citation type="submission" date="2021-01" db="EMBL/GenBank/DDBJ databases">
        <authorList>
            <consortium name="Genoscope - CEA"/>
            <person name="William W."/>
        </authorList>
    </citation>
    <scope>NUCLEOTIDE SEQUENCE</scope>
</reference>
<dbReference type="PANTHER" id="PTHR45712">
    <property type="entry name" value="AGAP008170-PA"/>
    <property type="match status" value="1"/>
</dbReference>
<proteinExistence type="predicted"/>